<feature type="domain" description="At3g05675-like ankyrin-like" evidence="4">
    <location>
        <begin position="277"/>
        <end position="428"/>
    </location>
</feature>
<evidence type="ECO:0000256" key="1">
    <source>
        <dbReference type="ARBA" id="ARBA00002668"/>
    </source>
</evidence>
<evidence type="ECO:0000313" key="6">
    <source>
        <dbReference type="Proteomes" id="UP000027120"/>
    </source>
</evidence>
<dbReference type="PaxDb" id="2711-XP_006484584.1"/>
<dbReference type="GO" id="GO:0016567">
    <property type="term" value="P:protein ubiquitination"/>
    <property type="evidence" value="ECO:0007669"/>
    <property type="project" value="UniProtKB-UniPathway"/>
</dbReference>
<dbReference type="STRING" id="2711.A0A067ECE1"/>
<comment type="function">
    <text evidence="1">May act as a substrate-specific adapter of an E3 ubiquitin-protein ligase complex (CUL3-RBX1-BTB) which mediates the ubiquitination and subsequent proteasomal degradation of target proteins.</text>
</comment>
<sequence length="436" mass="48483">MTMATDLAIAQYGYKTNKASGLLNDIFMYTVNMAAKTLVSVAQTSKTEGTEKWKTTDHLRFMIMLMTWLTVWVLRVLMDHFPLSSSLPFNPLGGSLSALGSFDSILSSVSSSSALALPSSASSSLDLVLYEEVDAPSIKALGRSLTHILALLNEIPAASSKYLFAMTMAERIMEGNARHDHIELLQVNRAALSSAFARTSSLLYRFMHNTQSQDDSNGWPVRTIKALPFGSYVAPYIKGLSSCFNMVMSWVEAAEAFRLPKKRNNEGAFGGSAEEYAEVMGEKFAQELLWITNKLRVYGAVEQALVQWSCSPGLASLALTASPRVQGLIVRISAILFGDLNQEYDEVTREVKFKILVLWLPLFCHARNGLSYPILTSYEKFQIERTMNEVISSLPAMDQEVILTNWVQDFAITASDWPNLQPSYDRWCQSARQLVA</sequence>
<evidence type="ECO:0000256" key="2">
    <source>
        <dbReference type="ARBA" id="ARBA00004906"/>
    </source>
</evidence>
<dbReference type="AlphaFoldDB" id="A0A067ECE1"/>
<keyword evidence="6" id="KW-1185">Reference proteome</keyword>
<gene>
    <name evidence="5" type="ORF">CISIN_1g013787mg</name>
</gene>
<dbReference type="Proteomes" id="UP000027120">
    <property type="component" value="Unassembled WGS sequence"/>
</dbReference>
<proteinExistence type="predicted"/>
<comment type="pathway">
    <text evidence="2">Protein modification; protein ubiquitination.</text>
</comment>
<organism evidence="5 6">
    <name type="scientific">Citrus sinensis</name>
    <name type="common">Sweet orange</name>
    <name type="synonym">Citrus aurantium var. sinensis</name>
    <dbReference type="NCBI Taxonomy" id="2711"/>
    <lineage>
        <taxon>Eukaryota</taxon>
        <taxon>Viridiplantae</taxon>
        <taxon>Streptophyta</taxon>
        <taxon>Embryophyta</taxon>
        <taxon>Tracheophyta</taxon>
        <taxon>Spermatophyta</taxon>
        <taxon>Magnoliopsida</taxon>
        <taxon>eudicotyledons</taxon>
        <taxon>Gunneridae</taxon>
        <taxon>Pentapetalae</taxon>
        <taxon>rosids</taxon>
        <taxon>malvids</taxon>
        <taxon>Sapindales</taxon>
        <taxon>Rutaceae</taxon>
        <taxon>Aurantioideae</taxon>
        <taxon>Citrus</taxon>
    </lineage>
</organism>
<dbReference type="OrthoDB" id="778222at2759"/>
<keyword evidence="3" id="KW-0833">Ubl conjugation pathway</keyword>
<dbReference type="Pfam" id="PF25553">
    <property type="entry name" value="BTB-POZ_ANK-like"/>
    <property type="match status" value="1"/>
</dbReference>
<dbReference type="PANTHER" id="PTHR31060:SF31">
    <property type="entry name" value="BTB_POZ DOMAIN PROTEIN"/>
    <property type="match status" value="1"/>
</dbReference>
<accession>A0A067ECE1</accession>
<evidence type="ECO:0000256" key="3">
    <source>
        <dbReference type="ARBA" id="ARBA00022786"/>
    </source>
</evidence>
<evidence type="ECO:0000259" key="4">
    <source>
        <dbReference type="Pfam" id="PF25553"/>
    </source>
</evidence>
<dbReference type="EMBL" id="KK785029">
    <property type="protein sequence ID" value="KDO52703.1"/>
    <property type="molecule type" value="Genomic_DNA"/>
</dbReference>
<dbReference type="UniPathway" id="UPA00143"/>
<name>A0A067ECE1_CITSI</name>
<dbReference type="InterPro" id="IPR038920">
    <property type="entry name" value="At3g05675-like"/>
</dbReference>
<evidence type="ECO:0000313" key="5">
    <source>
        <dbReference type="EMBL" id="KDO52703.1"/>
    </source>
</evidence>
<reference evidence="5 6" key="1">
    <citation type="submission" date="2014-04" db="EMBL/GenBank/DDBJ databases">
        <authorList>
            <consortium name="International Citrus Genome Consortium"/>
            <person name="Gmitter F."/>
            <person name="Chen C."/>
            <person name="Farmerie W."/>
            <person name="Harkins T."/>
            <person name="Desany B."/>
            <person name="Mohiuddin M."/>
            <person name="Kodira C."/>
            <person name="Borodovsky M."/>
            <person name="Lomsadze A."/>
            <person name="Burns P."/>
            <person name="Jenkins J."/>
            <person name="Prochnik S."/>
            <person name="Shu S."/>
            <person name="Chapman J."/>
            <person name="Pitluck S."/>
            <person name="Schmutz J."/>
            <person name="Rokhsar D."/>
        </authorList>
    </citation>
    <scope>NUCLEOTIDE SEQUENCE</scope>
</reference>
<dbReference type="eggNOG" id="ENOG502QSSC">
    <property type="taxonomic scope" value="Eukaryota"/>
</dbReference>
<protein>
    <recommendedName>
        <fullName evidence="4">At3g05675-like ankyrin-like domain-containing protein</fullName>
    </recommendedName>
</protein>
<dbReference type="KEGG" id="cit:102623953"/>
<dbReference type="InterPro" id="IPR058039">
    <property type="entry name" value="At3g05675-like_ankyrin"/>
</dbReference>
<dbReference type="PANTHER" id="PTHR31060">
    <property type="entry name" value="OSJNBA0011J08.25 PROTEIN-RELATED"/>
    <property type="match status" value="1"/>
</dbReference>